<dbReference type="AlphaFoldDB" id="A0A917B2S9"/>
<dbReference type="CDD" id="cd02253">
    <property type="entry name" value="DmpA"/>
    <property type="match status" value="1"/>
</dbReference>
<dbReference type="Proteomes" id="UP000660110">
    <property type="component" value="Unassembled WGS sequence"/>
</dbReference>
<organism evidence="2 3">
    <name type="scientific">Halobacillus andaensis</name>
    <dbReference type="NCBI Taxonomy" id="1176239"/>
    <lineage>
        <taxon>Bacteria</taxon>
        <taxon>Bacillati</taxon>
        <taxon>Bacillota</taxon>
        <taxon>Bacilli</taxon>
        <taxon>Bacillales</taxon>
        <taxon>Bacillaceae</taxon>
        <taxon>Halobacillus</taxon>
    </lineage>
</organism>
<dbReference type="SUPFAM" id="SSF56266">
    <property type="entry name" value="DmpA/ArgJ-like"/>
    <property type="match status" value="1"/>
</dbReference>
<gene>
    <name evidence="2" type="ORF">GCM10010954_17830</name>
</gene>
<dbReference type="InterPro" id="IPR016117">
    <property type="entry name" value="ArgJ-like_dom_sf"/>
</dbReference>
<dbReference type="RefSeq" id="WP_188377141.1">
    <property type="nucleotide sequence ID" value="NZ_BMEL01000002.1"/>
</dbReference>
<dbReference type="PANTHER" id="PTHR36512:SF3">
    <property type="entry name" value="BLR5678 PROTEIN"/>
    <property type="match status" value="1"/>
</dbReference>
<evidence type="ECO:0000313" key="3">
    <source>
        <dbReference type="Proteomes" id="UP000660110"/>
    </source>
</evidence>
<dbReference type="InterPro" id="IPR005321">
    <property type="entry name" value="Peptidase_S58_DmpA"/>
</dbReference>
<dbReference type="Pfam" id="PF03576">
    <property type="entry name" value="Peptidase_S58"/>
    <property type="match status" value="1"/>
</dbReference>
<dbReference type="PANTHER" id="PTHR36512">
    <property type="entry name" value="D-AMINOPEPTIDASE"/>
    <property type="match status" value="1"/>
</dbReference>
<reference evidence="2" key="1">
    <citation type="journal article" date="2014" name="Int. J. Syst. Evol. Microbiol.">
        <title>Complete genome sequence of Corynebacterium casei LMG S-19264T (=DSM 44701T), isolated from a smear-ripened cheese.</title>
        <authorList>
            <consortium name="US DOE Joint Genome Institute (JGI-PGF)"/>
            <person name="Walter F."/>
            <person name="Albersmeier A."/>
            <person name="Kalinowski J."/>
            <person name="Ruckert C."/>
        </authorList>
    </citation>
    <scope>NUCLEOTIDE SEQUENCE</scope>
    <source>
        <strain evidence="2">CGMCC 1.12153</strain>
    </source>
</reference>
<name>A0A917B2S9_HALAA</name>
<evidence type="ECO:0000256" key="1">
    <source>
        <dbReference type="ARBA" id="ARBA00007068"/>
    </source>
</evidence>
<comment type="similarity">
    <text evidence="1">Belongs to the peptidase S58 family.</text>
</comment>
<dbReference type="Gene3D" id="3.60.70.12">
    <property type="entry name" value="L-amino peptidase D-ALA esterase/amidase"/>
    <property type="match status" value="1"/>
</dbReference>
<keyword evidence="2" id="KW-0645">Protease</keyword>
<keyword evidence="2" id="KW-0378">Hydrolase</keyword>
<comment type="caution">
    <text evidence="2">The sequence shown here is derived from an EMBL/GenBank/DDBJ whole genome shotgun (WGS) entry which is preliminary data.</text>
</comment>
<keyword evidence="2" id="KW-0031">Aminopeptidase</keyword>
<protein>
    <submittedName>
        <fullName evidence="2">Aminopeptidase</fullName>
    </submittedName>
</protein>
<keyword evidence="3" id="KW-1185">Reference proteome</keyword>
<evidence type="ECO:0000313" key="2">
    <source>
        <dbReference type="EMBL" id="GGF19561.1"/>
    </source>
</evidence>
<proteinExistence type="inferred from homology"/>
<dbReference type="EMBL" id="BMEL01000002">
    <property type="protein sequence ID" value="GGF19561.1"/>
    <property type="molecule type" value="Genomic_DNA"/>
</dbReference>
<dbReference type="GO" id="GO:0004177">
    <property type="term" value="F:aminopeptidase activity"/>
    <property type="evidence" value="ECO:0007669"/>
    <property type="project" value="UniProtKB-KW"/>
</dbReference>
<sequence length="360" mass="38953">MERTVRLRDYKIKIGQMQTGTQNLITDVNGVTVGQTTLSEGDIQTGVSAILPHRRNLFKEKVIGSCHVINGFGKTMGSIQLEELGTIETPIILTNTLSVGAAADAVIDYTLRANADIGRSTGTVNPIIGECNDMVLNDIRKQAVRKEHILAAIENASSSFKEGSVGAGTGMLCYSLKGGVGSSSRLIQLPHGTYTIGVYVVTNFGHLQDLTINGNPIGQKLNHFLQQEEEADKGSIMLVAATDLPVSDRQLKRILKRSVIGLSRTGSMILNGSGDIVIGFSTATTIPHEKPADLLRLAYLHEEEMDAAFRAIGESVEEAILNSLITADHIIGRNQNERPTLSYLMKKYNIQLNTQKDASP</sequence>
<accession>A0A917B2S9</accession>
<reference evidence="2" key="2">
    <citation type="submission" date="2020-09" db="EMBL/GenBank/DDBJ databases">
        <authorList>
            <person name="Sun Q."/>
            <person name="Zhou Y."/>
        </authorList>
    </citation>
    <scope>NUCLEOTIDE SEQUENCE</scope>
    <source>
        <strain evidence="2">CGMCC 1.12153</strain>
    </source>
</reference>